<feature type="domain" description="HTH gntR-type" evidence="8">
    <location>
        <begin position="10"/>
        <end position="78"/>
    </location>
</feature>
<keyword evidence="7" id="KW-0804">Transcription</keyword>
<name>A0A514LFT6_9BACI</name>
<proteinExistence type="inferred from homology"/>
<evidence type="ECO:0000256" key="3">
    <source>
        <dbReference type="ARBA" id="ARBA00022576"/>
    </source>
</evidence>
<dbReference type="SUPFAM" id="SSF53383">
    <property type="entry name" value="PLP-dependent transferases"/>
    <property type="match status" value="1"/>
</dbReference>
<evidence type="ECO:0000313" key="9">
    <source>
        <dbReference type="EMBL" id="QDI90689.1"/>
    </source>
</evidence>
<evidence type="ECO:0000256" key="6">
    <source>
        <dbReference type="ARBA" id="ARBA00023125"/>
    </source>
</evidence>
<dbReference type="Gene3D" id="3.40.640.10">
    <property type="entry name" value="Type I PLP-dependent aspartate aminotransferase-like (Major domain)"/>
    <property type="match status" value="1"/>
</dbReference>
<dbReference type="InterPro" id="IPR015422">
    <property type="entry name" value="PyrdxlP-dep_Trfase_small"/>
</dbReference>
<evidence type="ECO:0000256" key="1">
    <source>
        <dbReference type="ARBA" id="ARBA00001933"/>
    </source>
</evidence>
<keyword evidence="6" id="KW-0238">DNA-binding</keyword>
<dbReference type="Proteomes" id="UP000319756">
    <property type="component" value="Chromosome"/>
</dbReference>
<comment type="similarity">
    <text evidence="2">In the C-terminal section; belongs to the class-I pyridoxal-phosphate-dependent aminotransferase family.</text>
</comment>
<dbReference type="PANTHER" id="PTHR46577">
    <property type="entry name" value="HTH-TYPE TRANSCRIPTIONAL REGULATORY PROTEIN GABR"/>
    <property type="match status" value="1"/>
</dbReference>
<evidence type="ECO:0000259" key="8">
    <source>
        <dbReference type="PROSITE" id="PS50949"/>
    </source>
</evidence>
<organism evidence="9 10">
    <name type="scientific">Salicibibacter halophilus</name>
    <dbReference type="NCBI Taxonomy" id="2502791"/>
    <lineage>
        <taxon>Bacteria</taxon>
        <taxon>Bacillati</taxon>
        <taxon>Bacillota</taxon>
        <taxon>Bacilli</taxon>
        <taxon>Bacillales</taxon>
        <taxon>Bacillaceae</taxon>
        <taxon>Salicibibacter</taxon>
    </lineage>
</organism>
<dbReference type="OrthoDB" id="9802328at2"/>
<dbReference type="GO" id="GO:0003677">
    <property type="term" value="F:DNA binding"/>
    <property type="evidence" value="ECO:0007669"/>
    <property type="project" value="UniProtKB-KW"/>
</dbReference>
<dbReference type="PRINTS" id="PR00035">
    <property type="entry name" value="HTHGNTR"/>
</dbReference>
<dbReference type="AlphaFoldDB" id="A0A514LFT6"/>
<dbReference type="EMBL" id="CP035485">
    <property type="protein sequence ID" value="QDI90689.1"/>
    <property type="molecule type" value="Genomic_DNA"/>
</dbReference>
<dbReference type="PROSITE" id="PS50949">
    <property type="entry name" value="HTH_GNTR"/>
    <property type="match status" value="1"/>
</dbReference>
<dbReference type="Gene3D" id="3.90.1150.10">
    <property type="entry name" value="Aspartate Aminotransferase, domain 1"/>
    <property type="match status" value="1"/>
</dbReference>
<keyword evidence="3 9" id="KW-0032">Aminotransferase</keyword>
<keyword evidence="5" id="KW-0805">Transcription regulation</keyword>
<dbReference type="Pfam" id="PF00392">
    <property type="entry name" value="GntR"/>
    <property type="match status" value="1"/>
</dbReference>
<evidence type="ECO:0000256" key="7">
    <source>
        <dbReference type="ARBA" id="ARBA00023163"/>
    </source>
</evidence>
<dbReference type="InterPro" id="IPR000524">
    <property type="entry name" value="Tscrpt_reg_HTH_GntR"/>
</dbReference>
<keyword evidence="9" id="KW-0808">Transferase</keyword>
<dbReference type="GO" id="GO:0008483">
    <property type="term" value="F:transaminase activity"/>
    <property type="evidence" value="ECO:0007669"/>
    <property type="project" value="UniProtKB-KW"/>
</dbReference>
<dbReference type="KEGG" id="sale:EPH95_05440"/>
<evidence type="ECO:0000256" key="2">
    <source>
        <dbReference type="ARBA" id="ARBA00005384"/>
    </source>
</evidence>
<dbReference type="InterPro" id="IPR015421">
    <property type="entry name" value="PyrdxlP-dep_Trfase_major"/>
</dbReference>
<dbReference type="InterPro" id="IPR036390">
    <property type="entry name" value="WH_DNA-bd_sf"/>
</dbReference>
<accession>A0A514LFT6</accession>
<dbReference type="SUPFAM" id="SSF46785">
    <property type="entry name" value="Winged helix' DNA-binding domain"/>
    <property type="match status" value="1"/>
</dbReference>
<dbReference type="Gene3D" id="1.10.10.10">
    <property type="entry name" value="Winged helix-like DNA-binding domain superfamily/Winged helix DNA-binding domain"/>
    <property type="match status" value="1"/>
</dbReference>
<comment type="cofactor">
    <cofactor evidence="1">
        <name>pyridoxal 5'-phosphate</name>
        <dbReference type="ChEBI" id="CHEBI:597326"/>
    </cofactor>
</comment>
<evidence type="ECO:0000256" key="5">
    <source>
        <dbReference type="ARBA" id="ARBA00023015"/>
    </source>
</evidence>
<dbReference type="PANTHER" id="PTHR46577:SF2">
    <property type="entry name" value="TRANSCRIPTIONAL REGULATORY PROTEIN"/>
    <property type="match status" value="1"/>
</dbReference>
<dbReference type="RefSeq" id="WP_142087993.1">
    <property type="nucleotide sequence ID" value="NZ_CP035485.1"/>
</dbReference>
<dbReference type="GO" id="GO:0003700">
    <property type="term" value="F:DNA-binding transcription factor activity"/>
    <property type="evidence" value="ECO:0007669"/>
    <property type="project" value="InterPro"/>
</dbReference>
<sequence length="283" mass="31386">MPSINHGEHLPQYLKVITFIQNKISNGEWTFGQKLPSQRAIAAAFNVNRTTIIHALEELKAQGILESKPGSGTYVSNQSWSNISKQVINWNAISQYSFHAGNPRTIQKINDYETDSTVIQLGKGELHPSLFPTQAFRTSVENISGSFNLCGYSDGAGEIPLREAISARLQEEGIHYSSSSILIVSGALQALQLISMGLLQQGTYVYLEQPSYIYSLQVFRSLGMHLKGVAYTGGELDVHDLETQIRANKKPSMLYLNPTFQNPTSKTMSWNNKQDVLALAKAY</sequence>
<protein>
    <submittedName>
        <fullName evidence="9">PLP-dependent aminotransferase family protein</fullName>
    </submittedName>
</protein>
<dbReference type="InterPro" id="IPR015424">
    <property type="entry name" value="PyrdxlP-dep_Trfase"/>
</dbReference>
<keyword evidence="10" id="KW-1185">Reference proteome</keyword>
<dbReference type="SMART" id="SM00345">
    <property type="entry name" value="HTH_GNTR"/>
    <property type="match status" value="1"/>
</dbReference>
<dbReference type="InterPro" id="IPR051446">
    <property type="entry name" value="HTH_trans_reg/aminotransferase"/>
</dbReference>
<evidence type="ECO:0000256" key="4">
    <source>
        <dbReference type="ARBA" id="ARBA00022898"/>
    </source>
</evidence>
<keyword evidence="4" id="KW-0663">Pyridoxal phosphate</keyword>
<dbReference type="CDD" id="cd07377">
    <property type="entry name" value="WHTH_GntR"/>
    <property type="match status" value="1"/>
</dbReference>
<evidence type="ECO:0000313" key="10">
    <source>
        <dbReference type="Proteomes" id="UP000319756"/>
    </source>
</evidence>
<reference evidence="10" key="1">
    <citation type="submission" date="2019-01" db="EMBL/GenBank/DDBJ databases">
        <title>Genomic analysis of Salicibibacter sp. NKC3-5.</title>
        <authorList>
            <person name="Oh Y.J."/>
        </authorList>
    </citation>
    <scope>NUCLEOTIDE SEQUENCE [LARGE SCALE GENOMIC DNA]</scope>
    <source>
        <strain evidence="10">NKC3-5</strain>
    </source>
</reference>
<gene>
    <name evidence="9" type="ORF">EPH95_05440</name>
</gene>
<dbReference type="InterPro" id="IPR036388">
    <property type="entry name" value="WH-like_DNA-bd_sf"/>
</dbReference>